<evidence type="ECO:0000313" key="2">
    <source>
        <dbReference type="Proteomes" id="UP000308760"/>
    </source>
</evidence>
<dbReference type="EMBL" id="STGY01000010">
    <property type="protein sequence ID" value="THV42953.1"/>
    <property type="molecule type" value="Genomic_DNA"/>
</dbReference>
<dbReference type="RefSeq" id="WP_136533283.1">
    <property type="nucleotide sequence ID" value="NZ_STGY01000010.1"/>
</dbReference>
<accession>A0A4S8QED5</accession>
<sequence>MENVRYYFRLSEVHTRSDPGAVMRRYEVNGITYDEVYRYNGEDWSPTEFFELYRLGHNDDDYIEVPQEEAEATIEANLRRSSGRDR</sequence>
<gene>
    <name evidence="1" type="ORF">FAB82_04190</name>
</gene>
<comment type="caution">
    <text evidence="1">The sequence shown here is derived from an EMBL/GenBank/DDBJ whole genome shotgun (WGS) entry which is preliminary data.</text>
</comment>
<proteinExistence type="predicted"/>
<dbReference type="AlphaFoldDB" id="A0A4S8QED5"/>
<organism evidence="1 2">
    <name type="scientific">Glycomyces buryatensis</name>
    <dbReference type="NCBI Taxonomy" id="2570927"/>
    <lineage>
        <taxon>Bacteria</taxon>
        <taxon>Bacillati</taxon>
        <taxon>Actinomycetota</taxon>
        <taxon>Actinomycetes</taxon>
        <taxon>Glycomycetales</taxon>
        <taxon>Glycomycetaceae</taxon>
        <taxon>Glycomyces</taxon>
    </lineage>
</organism>
<evidence type="ECO:0000313" key="1">
    <source>
        <dbReference type="EMBL" id="THV42953.1"/>
    </source>
</evidence>
<dbReference type="Proteomes" id="UP000308760">
    <property type="component" value="Unassembled WGS sequence"/>
</dbReference>
<dbReference type="OrthoDB" id="3699633at2"/>
<protein>
    <submittedName>
        <fullName evidence="1">Uncharacterized protein</fullName>
    </submittedName>
</protein>
<name>A0A4S8QED5_9ACTN</name>
<reference evidence="2" key="1">
    <citation type="submission" date="2019-04" db="EMBL/GenBank/DDBJ databases">
        <title>Nocardioides xinjiangensis sp. nov.</title>
        <authorList>
            <person name="Liu S."/>
        </authorList>
    </citation>
    <scope>NUCLEOTIDE SEQUENCE [LARGE SCALE GENOMIC DNA]</scope>
    <source>
        <strain evidence="2">18</strain>
    </source>
</reference>
<keyword evidence="2" id="KW-1185">Reference proteome</keyword>
<reference evidence="1 2" key="2">
    <citation type="submission" date="2019-05" db="EMBL/GenBank/DDBJ databases">
        <title>Glycomyces buryatensis sp. nov.</title>
        <authorList>
            <person name="Nikitina E."/>
        </authorList>
    </citation>
    <scope>NUCLEOTIDE SEQUENCE [LARGE SCALE GENOMIC DNA]</scope>
    <source>
        <strain evidence="1 2">18</strain>
    </source>
</reference>